<dbReference type="PROSITE" id="PS50931">
    <property type="entry name" value="HTH_LYSR"/>
    <property type="match status" value="1"/>
</dbReference>
<dbReference type="SUPFAM" id="SSF53850">
    <property type="entry name" value="Periplasmic binding protein-like II"/>
    <property type="match status" value="1"/>
</dbReference>
<dbReference type="InterPro" id="IPR036390">
    <property type="entry name" value="WH_DNA-bd_sf"/>
</dbReference>
<dbReference type="SUPFAM" id="SSF46785">
    <property type="entry name" value="Winged helix' DNA-binding domain"/>
    <property type="match status" value="1"/>
</dbReference>
<evidence type="ECO:0000256" key="3">
    <source>
        <dbReference type="ARBA" id="ARBA00023125"/>
    </source>
</evidence>
<comment type="similarity">
    <text evidence="1">Belongs to the LysR transcriptional regulatory family.</text>
</comment>
<dbReference type="Pfam" id="PF00126">
    <property type="entry name" value="HTH_1"/>
    <property type="match status" value="1"/>
</dbReference>
<dbReference type="EMBL" id="AP023367">
    <property type="protein sequence ID" value="BCJ93717.1"/>
    <property type="molecule type" value="Genomic_DNA"/>
</dbReference>
<evidence type="ECO:0000256" key="1">
    <source>
        <dbReference type="ARBA" id="ARBA00009437"/>
    </source>
</evidence>
<dbReference type="AlphaFoldDB" id="A0A6S6R0Y0"/>
<dbReference type="KEGG" id="acel:acsn021_12860"/>
<dbReference type="Gene3D" id="1.10.10.10">
    <property type="entry name" value="Winged helix-like DNA-binding domain superfamily/Winged helix DNA-binding domain"/>
    <property type="match status" value="1"/>
</dbReference>
<evidence type="ECO:0000256" key="4">
    <source>
        <dbReference type="ARBA" id="ARBA00023163"/>
    </source>
</evidence>
<organism evidence="6 7">
    <name type="scientific">Anaerocolumna cellulosilytica</name>
    <dbReference type="NCBI Taxonomy" id="433286"/>
    <lineage>
        <taxon>Bacteria</taxon>
        <taxon>Bacillati</taxon>
        <taxon>Bacillota</taxon>
        <taxon>Clostridia</taxon>
        <taxon>Lachnospirales</taxon>
        <taxon>Lachnospiraceae</taxon>
        <taxon>Anaerocolumna</taxon>
    </lineage>
</organism>
<evidence type="ECO:0000313" key="7">
    <source>
        <dbReference type="Proteomes" id="UP000515561"/>
    </source>
</evidence>
<evidence type="ECO:0000259" key="5">
    <source>
        <dbReference type="PROSITE" id="PS50931"/>
    </source>
</evidence>
<name>A0A6S6R0Y0_9FIRM</name>
<dbReference type="PANTHER" id="PTHR30126:SF64">
    <property type="entry name" value="HTH-TYPE TRANSCRIPTIONAL REGULATOR CITR"/>
    <property type="match status" value="1"/>
</dbReference>
<sequence>MTLRHMKIFVTVCECNSVTAAAEKLYLAQPSVSLAIRELEEYYGIQLFDRISRKMLITEAGKMFLDYAIHIVDSFDAMEKEIRNWDSMGTMRVGSSITIGNFLLIRYVKEFREKYPHIKVTVTIQNSEEIEKRIMDNDIDFGLIEGVIHNNHIVSEKFMEDELVFVCGKGHALAESRVIQASQLSQWDFILRERGSGGRELFESALLTHNIEIAPIWESVSTQAIIKAVMEGLGLSVLPFELVKEELRKGNLIRLQIEEISLRRYFYIIYHKNKLLTHSAKEFITLCKKREIIA</sequence>
<dbReference type="PANTHER" id="PTHR30126">
    <property type="entry name" value="HTH-TYPE TRANSCRIPTIONAL REGULATOR"/>
    <property type="match status" value="1"/>
</dbReference>
<dbReference type="InterPro" id="IPR005119">
    <property type="entry name" value="LysR_subst-bd"/>
</dbReference>
<evidence type="ECO:0000256" key="2">
    <source>
        <dbReference type="ARBA" id="ARBA00023015"/>
    </source>
</evidence>
<proteinExistence type="inferred from homology"/>
<dbReference type="Pfam" id="PF03466">
    <property type="entry name" value="LysR_substrate"/>
    <property type="match status" value="1"/>
</dbReference>
<keyword evidence="3" id="KW-0238">DNA-binding</keyword>
<dbReference type="InterPro" id="IPR036388">
    <property type="entry name" value="WH-like_DNA-bd_sf"/>
</dbReference>
<dbReference type="GO" id="GO:0003700">
    <property type="term" value="F:DNA-binding transcription factor activity"/>
    <property type="evidence" value="ECO:0007669"/>
    <property type="project" value="InterPro"/>
</dbReference>
<keyword evidence="4" id="KW-0804">Transcription</keyword>
<keyword evidence="2" id="KW-0805">Transcription regulation</keyword>
<dbReference type="Gene3D" id="3.40.190.290">
    <property type="match status" value="1"/>
</dbReference>
<dbReference type="FunFam" id="1.10.10.10:FF:000001">
    <property type="entry name" value="LysR family transcriptional regulator"/>
    <property type="match status" value="1"/>
</dbReference>
<dbReference type="GO" id="GO:0000976">
    <property type="term" value="F:transcription cis-regulatory region binding"/>
    <property type="evidence" value="ECO:0007669"/>
    <property type="project" value="TreeGrafter"/>
</dbReference>
<dbReference type="PRINTS" id="PR00039">
    <property type="entry name" value="HTHLYSR"/>
</dbReference>
<dbReference type="CDD" id="cd08420">
    <property type="entry name" value="PBP2_CysL_like"/>
    <property type="match status" value="1"/>
</dbReference>
<dbReference type="Proteomes" id="UP000515561">
    <property type="component" value="Chromosome"/>
</dbReference>
<feature type="domain" description="HTH lysR-type" evidence="5">
    <location>
        <begin position="1"/>
        <end position="58"/>
    </location>
</feature>
<reference evidence="6 7" key="1">
    <citation type="journal article" date="2016" name="Int. J. Syst. Evol. Microbiol.">
        <title>Descriptions of Anaerotaenia torta gen. nov., sp. nov. and Anaerocolumna cellulosilytica gen. nov., sp. nov. isolated from a methanogenic reactor of cattle waste.</title>
        <authorList>
            <person name="Uek A."/>
            <person name="Ohtaki Y."/>
            <person name="Kaku N."/>
            <person name="Ueki K."/>
        </authorList>
    </citation>
    <scope>NUCLEOTIDE SEQUENCE [LARGE SCALE GENOMIC DNA]</scope>
    <source>
        <strain evidence="6 7">SN021</strain>
    </source>
</reference>
<evidence type="ECO:0000313" key="6">
    <source>
        <dbReference type="EMBL" id="BCJ93717.1"/>
    </source>
</evidence>
<gene>
    <name evidence="6" type="ORF">acsn021_12860</name>
</gene>
<protein>
    <submittedName>
        <fullName evidence="6">LysR family transcriptional regulator</fullName>
    </submittedName>
</protein>
<accession>A0A6S6R0Y0</accession>
<dbReference type="InterPro" id="IPR000847">
    <property type="entry name" value="LysR_HTH_N"/>
</dbReference>
<keyword evidence="7" id="KW-1185">Reference proteome</keyword>